<name>A0A949JFN5_9ACTN</name>
<proteinExistence type="predicted"/>
<protein>
    <submittedName>
        <fullName evidence="1">Uncharacterized protein</fullName>
    </submittedName>
</protein>
<comment type="caution">
    <text evidence="1">The sequence shown here is derived from an EMBL/GenBank/DDBJ whole genome shotgun (WGS) entry which is preliminary data.</text>
</comment>
<accession>A0A949JFN5</accession>
<reference evidence="1" key="1">
    <citation type="submission" date="2021-06" db="EMBL/GenBank/DDBJ databases">
        <title>Sequencing of actinobacteria type strains.</title>
        <authorList>
            <person name="Nguyen G.-S."/>
            <person name="Wentzel A."/>
        </authorList>
    </citation>
    <scope>NUCLEOTIDE SEQUENCE</scope>
    <source>
        <strain evidence="1">P38-E01</strain>
    </source>
</reference>
<keyword evidence="2" id="KW-1185">Reference proteome</keyword>
<gene>
    <name evidence="1" type="ORF">JGS22_013430</name>
</gene>
<sequence>MTPLVTAVDRLADRVRALPQSALRRGAAEAAYALSCELALSAQQLEEPGTAPRPLPRVGEFTAGDQLAVVGHDLAAALAEHGAPDDPARALSLLEEHADALR</sequence>
<dbReference type="EMBL" id="JAELVF020000001">
    <property type="protein sequence ID" value="MBU7598587.1"/>
    <property type="molecule type" value="Genomic_DNA"/>
</dbReference>
<evidence type="ECO:0000313" key="1">
    <source>
        <dbReference type="EMBL" id="MBU7598587.1"/>
    </source>
</evidence>
<evidence type="ECO:0000313" key="2">
    <source>
        <dbReference type="Proteomes" id="UP000694501"/>
    </source>
</evidence>
<dbReference type="AlphaFoldDB" id="A0A949JFN5"/>
<dbReference type="Proteomes" id="UP000694501">
    <property type="component" value="Unassembled WGS sequence"/>
</dbReference>
<organism evidence="1 2">
    <name type="scientific">Streptomyces tardus</name>
    <dbReference type="NCBI Taxonomy" id="2780544"/>
    <lineage>
        <taxon>Bacteria</taxon>
        <taxon>Bacillati</taxon>
        <taxon>Actinomycetota</taxon>
        <taxon>Actinomycetes</taxon>
        <taxon>Kitasatosporales</taxon>
        <taxon>Streptomycetaceae</taxon>
        <taxon>Streptomyces</taxon>
    </lineage>
</organism>